<keyword evidence="9 10" id="KW-0342">GTP-binding</keyword>
<dbReference type="OrthoDB" id="9809485at2"/>
<dbReference type="Proteomes" id="UP000318422">
    <property type="component" value="Unassembled WGS sequence"/>
</dbReference>
<feature type="domain" description="CP-type G" evidence="12">
    <location>
        <begin position="66"/>
        <end position="224"/>
    </location>
</feature>
<feature type="binding site" evidence="10">
    <location>
        <begin position="116"/>
        <end position="119"/>
    </location>
    <ligand>
        <name>GTP</name>
        <dbReference type="ChEBI" id="CHEBI:37565"/>
    </ligand>
</feature>
<dbReference type="PROSITE" id="PS50936">
    <property type="entry name" value="ENGC_GTPASE"/>
    <property type="match status" value="1"/>
</dbReference>
<feature type="binding site" evidence="10">
    <location>
        <position position="253"/>
    </location>
    <ligand>
        <name>Zn(2+)</name>
        <dbReference type="ChEBI" id="CHEBI:29105"/>
    </ligand>
</feature>
<dbReference type="GO" id="GO:0046872">
    <property type="term" value="F:metal ion binding"/>
    <property type="evidence" value="ECO:0007669"/>
    <property type="project" value="UniProtKB-KW"/>
</dbReference>
<sequence length="297" mass="32408">MKLDGTLIAAFGRQYEVRTTTGEILLCVPRGKKSVFACGDRVKVGVTGPGQGVIDKLEERSSLLYRSDAWRQKLIAANATQVVLVVATEPSFSDEFLSRCLCAAESQHLKTLIVLNKADISAGLENSRALLAPFAALGYPILELSALGDVDALRERLVGETSLLVGQSGMGKSTLTNALIPEARAQTREISEVLDTGKHTTTFARLYPLPEGGGIIDSPGMQTFGLAHLDAEALEASFREFRPYVGQCRFRDCRHDAEPGCALQTAAEAGQIDPRRLRQFLMFRHECEQAKRQAQGW</sequence>
<keyword evidence="6 10" id="KW-0378">Hydrolase</keyword>
<dbReference type="Gene3D" id="3.40.50.300">
    <property type="entry name" value="P-loop containing nucleotide triphosphate hydrolases"/>
    <property type="match status" value="1"/>
</dbReference>
<keyword evidence="7 10" id="KW-0862">Zinc</keyword>
<comment type="similarity">
    <text evidence="10">Belongs to the TRAFAC class YlqF/YawG GTPase family. RsgA subfamily.</text>
</comment>
<dbReference type="InterPro" id="IPR031944">
    <property type="entry name" value="RsgA_N"/>
</dbReference>
<feature type="binding site" evidence="10">
    <location>
        <position position="261"/>
    </location>
    <ligand>
        <name>Zn(2+)</name>
        <dbReference type="ChEBI" id="CHEBI:29105"/>
    </ligand>
</feature>
<evidence type="ECO:0000256" key="4">
    <source>
        <dbReference type="ARBA" id="ARBA00022730"/>
    </source>
</evidence>
<dbReference type="CDD" id="cd01854">
    <property type="entry name" value="YjeQ_EngC"/>
    <property type="match status" value="1"/>
</dbReference>
<dbReference type="PANTHER" id="PTHR32120:SF11">
    <property type="entry name" value="SMALL RIBOSOMAL SUBUNIT BIOGENESIS GTPASE RSGA 1, MITOCHONDRIAL-RELATED"/>
    <property type="match status" value="1"/>
</dbReference>
<dbReference type="EMBL" id="BJNV01000009">
    <property type="protein sequence ID" value="GEC94724.1"/>
    <property type="molecule type" value="Genomic_DNA"/>
</dbReference>
<evidence type="ECO:0000256" key="9">
    <source>
        <dbReference type="ARBA" id="ARBA00023134"/>
    </source>
</evidence>
<gene>
    <name evidence="10 13" type="primary">rsgA</name>
    <name evidence="13" type="ORF">ZRA01_07970</name>
</gene>
<evidence type="ECO:0000259" key="12">
    <source>
        <dbReference type="PROSITE" id="PS51721"/>
    </source>
</evidence>
<comment type="subunit">
    <text evidence="10">Monomer. Associates with 30S ribosomal subunit, binds 16S rRNA.</text>
</comment>
<evidence type="ECO:0000256" key="5">
    <source>
        <dbReference type="ARBA" id="ARBA00022741"/>
    </source>
</evidence>
<evidence type="ECO:0000259" key="11">
    <source>
        <dbReference type="PROSITE" id="PS50936"/>
    </source>
</evidence>
<dbReference type="GO" id="GO:0003924">
    <property type="term" value="F:GTPase activity"/>
    <property type="evidence" value="ECO:0007669"/>
    <property type="project" value="UniProtKB-UniRule"/>
</dbReference>
<evidence type="ECO:0000313" key="13">
    <source>
        <dbReference type="EMBL" id="GEC94724.1"/>
    </source>
</evidence>
<name>A0A4Y4CTE4_ZOORA</name>
<feature type="binding site" evidence="10">
    <location>
        <begin position="166"/>
        <end position="174"/>
    </location>
    <ligand>
        <name>GTP</name>
        <dbReference type="ChEBI" id="CHEBI:37565"/>
    </ligand>
</feature>
<comment type="caution">
    <text evidence="13">The sequence shown here is derived from an EMBL/GenBank/DDBJ whole genome shotgun (WGS) entry which is preliminary data.</text>
</comment>
<keyword evidence="4 10" id="KW-0699">rRNA-binding</keyword>
<evidence type="ECO:0000256" key="10">
    <source>
        <dbReference type="HAMAP-Rule" id="MF_01820"/>
    </source>
</evidence>
<dbReference type="AlphaFoldDB" id="A0A4Y4CTE4"/>
<dbReference type="InterPro" id="IPR010914">
    <property type="entry name" value="RsgA_GTPase_dom"/>
</dbReference>
<evidence type="ECO:0000256" key="6">
    <source>
        <dbReference type="ARBA" id="ARBA00022801"/>
    </source>
</evidence>
<dbReference type="InterPro" id="IPR004881">
    <property type="entry name" value="Ribosome_biogen_GTPase_RsgA"/>
</dbReference>
<dbReference type="SUPFAM" id="SSF50249">
    <property type="entry name" value="Nucleic acid-binding proteins"/>
    <property type="match status" value="1"/>
</dbReference>
<dbReference type="PANTHER" id="PTHR32120">
    <property type="entry name" value="SMALL RIBOSOMAL SUBUNIT BIOGENESIS GTPASE RSGA"/>
    <property type="match status" value="1"/>
</dbReference>
<dbReference type="EC" id="3.6.1.-" evidence="10"/>
<keyword evidence="5 10" id="KW-0547">Nucleotide-binding</keyword>
<dbReference type="SUPFAM" id="SSF52540">
    <property type="entry name" value="P-loop containing nucleoside triphosphate hydrolases"/>
    <property type="match status" value="1"/>
</dbReference>
<dbReference type="RefSeq" id="WP_141349537.1">
    <property type="nucleotide sequence ID" value="NZ_BJNV01000009.1"/>
</dbReference>
<dbReference type="GO" id="GO:0005525">
    <property type="term" value="F:GTP binding"/>
    <property type="evidence" value="ECO:0007669"/>
    <property type="project" value="UniProtKB-UniRule"/>
</dbReference>
<dbReference type="GO" id="GO:0019843">
    <property type="term" value="F:rRNA binding"/>
    <property type="evidence" value="ECO:0007669"/>
    <property type="project" value="UniProtKB-KW"/>
</dbReference>
<dbReference type="Gene3D" id="1.10.40.50">
    <property type="entry name" value="Probable gtpase engc, domain 3"/>
    <property type="match status" value="1"/>
</dbReference>
<keyword evidence="3 10" id="KW-0479">Metal-binding</keyword>
<dbReference type="HAMAP" id="MF_01820">
    <property type="entry name" value="GTPase_RsgA"/>
    <property type="match status" value="1"/>
</dbReference>
<comment type="cofactor">
    <cofactor evidence="10">
        <name>Zn(2+)</name>
        <dbReference type="ChEBI" id="CHEBI:29105"/>
    </cofactor>
    <text evidence="10">Binds 1 zinc ion per subunit.</text>
</comment>
<reference evidence="13 14" key="1">
    <citation type="submission" date="2019-06" db="EMBL/GenBank/DDBJ databases">
        <title>Whole genome shotgun sequence of Zoogloea ramigera NBRC 15342.</title>
        <authorList>
            <person name="Hosoyama A."/>
            <person name="Uohara A."/>
            <person name="Ohji S."/>
            <person name="Ichikawa N."/>
        </authorList>
    </citation>
    <scope>NUCLEOTIDE SEQUENCE [LARGE SCALE GENOMIC DNA]</scope>
    <source>
        <strain evidence="13 14">NBRC 15342</strain>
    </source>
</reference>
<feature type="domain" description="EngC GTPase" evidence="11">
    <location>
        <begin position="77"/>
        <end position="222"/>
    </location>
</feature>
<evidence type="ECO:0000256" key="1">
    <source>
        <dbReference type="ARBA" id="ARBA00022490"/>
    </source>
</evidence>
<keyword evidence="2 10" id="KW-0690">Ribosome biogenesis</keyword>
<protein>
    <recommendedName>
        <fullName evidence="10">Small ribosomal subunit biogenesis GTPase RsgA</fullName>
        <ecNumber evidence="10">3.6.1.-</ecNumber>
    </recommendedName>
</protein>
<comment type="subcellular location">
    <subcellularLocation>
        <location evidence="10">Cytoplasm</location>
    </subcellularLocation>
</comment>
<dbReference type="NCBIfam" id="TIGR00157">
    <property type="entry name" value="ribosome small subunit-dependent GTPase A"/>
    <property type="match status" value="1"/>
</dbReference>
<feature type="binding site" evidence="10">
    <location>
        <position position="255"/>
    </location>
    <ligand>
        <name>Zn(2+)</name>
        <dbReference type="ChEBI" id="CHEBI:29105"/>
    </ligand>
</feature>
<evidence type="ECO:0000256" key="3">
    <source>
        <dbReference type="ARBA" id="ARBA00022723"/>
    </source>
</evidence>
<evidence type="ECO:0000256" key="2">
    <source>
        <dbReference type="ARBA" id="ARBA00022517"/>
    </source>
</evidence>
<evidence type="ECO:0000256" key="7">
    <source>
        <dbReference type="ARBA" id="ARBA00022833"/>
    </source>
</evidence>
<dbReference type="Pfam" id="PF03193">
    <property type="entry name" value="RsgA_GTPase"/>
    <property type="match status" value="1"/>
</dbReference>
<evidence type="ECO:0000256" key="8">
    <source>
        <dbReference type="ARBA" id="ARBA00022884"/>
    </source>
</evidence>
<dbReference type="InterPro" id="IPR027417">
    <property type="entry name" value="P-loop_NTPase"/>
</dbReference>
<dbReference type="InterPro" id="IPR030378">
    <property type="entry name" value="G_CP_dom"/>
</dbReference>
<dbReference type="GO" id="GO:0005737">
    <property type="term" value="C:cytoplasm"/>
    <property type="evidence" value="ECO:0007669"/>
    <property type="project" value="UniProtKB-SubCell"/>
</dbReference>
<feature type="binding site" evidence="10">
    <location>
        <position position="248"/>
    </location>
    <ligand>
        <name>Zn(2+)</name>
        <dbReference type="ChEBI" id="CHEBI:29105"/>
    </ligand>
</feature>
<proteinExistence type="inferred from homology"/>
<evidence type="ECO:0000313" key="14">
    <source>
        <dbReference type="Proteomes" id="UP000318422"/>
    </source>
</evidence>
<dbReference type="CDD" id="cd04466">
    <property type="entry name" value="S1_YloQ_GTPase"/>
    <property type="match status" value="1"/>
</dbReference>
<organism evidence="13 14">
    <name type="scientific">Zoogloea ramigera</name>
    <dbReference type="NCBI Taxonomy" id="350"/>
    <lineage>
        <taxon>Bacteria</taxon>
        <taxon>Pseudomonadati</taxon>
        <taxon>Pseudomonadota</taxon>
        <taxon>Betaproteobacteria</taxon>
        <taxon>Rhodocyclales</taxon>
        <taxon>Zoogloeaceae</taxon>
        <taxon>Zoogloea</taxon>
    </lineage>
</organism>
<dbReference type="GO" id="GO:0042274">
    <property type="term" value="P:ribosomal small subunit biogenesis"/>
    <property type="evidence" value="ECO:0007669"/>
    <property type="project" value="UniProtKB-UniRule"/>
</dbReference>
<dbReference type="Gene3D" id="2.40.50.140">
    <property type="entry name" value="Nucleic acid-binding proteins"/>
    <property type="match status" value="1"/>
</dbReference>
<accession>A0A4Y4CTE4</accession>
<keyword evidence="8 10" id="KW-0694">RNA-binding</keyword>
<keyword evidence="14" id="KW-1185">Reference proteome</keyword>
<dbReference type="InterPro" id="IPR012340">
    <property type="entry name" value="NA-bd_OB-fold"/>
</dbReference>
<dbReference type="PROSITE" id="PS51721">
    <property type="entry name" value="G_CP"/>
    <property type="match status" value="1"/>
</dbReference>
<comment type="function">
    <text evidence="10">One of several proteins that assist in the late maturation steps of the functional core of the 30S ribosomal subunit. Helps release RbfA from mature subunits. May play a role in the assembly of ribosomal proteins into the subunit. Circularly permuted GTPase that catalyzes slow GTP hydrolysis, GTPase activity is stimulated by the 30S ribosomal subunit.</text>
</comment>
<keyword evidence="1 10" id="KW-0963">Cytoplasm</keyword>